<evidence type="ECO:0000313" key="4">
    <source>
        <dbReference type="Proteomes" id="UP001172083"/>
    </source>
</evidence>
<reference evidence="3" key="1">
    <citation type="submission" date="2023-06" db="EMBL/GenBank/DDBJ databases">
        <title>Genomic of Agaribacillus aureum.</title>
        <authorList>
            <person name="Wang G."/>
        </authorList>
    </citation>
    <scope>NUCLEOTIDE SEQUENCE</scope>
    <source>
        <strain evidence="3">BMA12</strain>
    </source>
</reference>
<evidence type="ECO:0000256" key="2">
    <source>
        <dbReference type="SAM" id="Phobius"/>
    </source>
</evidence>
<evidence type="ECO:0000256" key="1">
    <source>
        <dbReference type="SAM" id="MobiDB-lite"/>
    </source>
</evidence>
<comment type="caution">
    <text evidence="3">The sequence shown here is derived from an EMBL/GenBank/DDBJ whole genome shotgun (WGS) entry which is preliminary data.</text>
</comment>
<dbReference type="EMBL" id="JAUJEB010000001">
    <property type="protein sequence ID" value="MDN5211603.1"/>
    <property type="molecule type" value="Genomic_DNA"/>
</dbReference>
<gene>
    <name evidence="3" type="ORF">QQ020_06060</name>
</gene>
<feature type="transmembrane region" description="Helical" evidence="2">
    <location>
        <begin position="6"/>
        <end position="30"/>
    </location>
</feature>
<feature type="compositionally biased region" description="Basic and acidic residues" evidence="1">
    <location>
        <begin position="47"/>
        <end position="60"/>
    </location>
</feature>
<protein>
    <submittedName>
        <fullName evidence="3">Uncharacterized protein</fullName>
    </submittedName>
</protein>
<dbReference type="RefSeq" id="WP_346756933.1">
    <property type="nucleotide sequence ID" value="NZ_JAUJEB010000001.1"/>
</dbReference>
<dbReference type="Proteomes" id="UP001172083">
    <property type="component" value="Unassembled WGS sequence"/>
</dbReference>
<name>A0ABT8L1Q2_9BACT</name>
<evidence type="ECO:0000313" key="3">
    <source>
        <dbReference type="EMBL" id="MDN5211603.1"/>
    </source>
</evidence>
<keyword evidence="4" id="KW-1185">Reference proteome</keyword>
<keyword evidence="2" id="KW-0812">Transmembrane</keyword>
<sequence>MKIILAWLGSMVLLANLILIIRIMYNLIVIRKTEKALKRFRKKTQKEKKSDKAFSEMHRQ</sequence>
<keyword evidence="2" id="KW-1133">Transmembrane helix</keyword>
<accession>A0ABT8L1Q2</accession>
<organism evidence="3 4">
    <name type="scientific">Agaribacillus aureus</name>
    <dbReference type="NCBI Taxonomy" id="3051825"/>
    <lineage>
        <taxon>Bacteria</taxon>
        <taxon>Pseudomonadati</taxon>
        <taxon>Bacteroidota</taxon>
        <taxon>Cytophagia</taxon>
        <taxon>Cytophagales</taxon>
        <taxon>Splendidivirgaceae</taxon>
        <taxon>Agaribacillus</taxon>
    </lineage>
</organism>
<proteinExistence type="predicted"/>
<keyword evidence="2" id="KW-0472">Membrane</keyword>
<feature type="region of interest" description="Disordered" evidence="1">
    <location>
        <begin position="40"/>
        <end position="60"/>
    </location>
</feature>